<proteinExistence type="predicted"/>
<dbReference type="SUPFAM" id="SSF51182">
    <property type="entry name" value="RmlC-like cupins"/>
    <property type="match status" value="1"/>
</dbReference>
<dbReference type="InterPro" id="IPR011051">
    <property type="entry name" value="RmlC_Cupin_sf"/>
</dbReference>
<accession>A0A934UTV9</accession>
<dbReference type="Gene3D" id="2.60.120.10">
    <property type="entry name" value="Jelly Rolls"/>
    <property type="match status" value="1"/>
</dbReference>
<dbReference type="InterPro" id="IPR014710">
    <property type="entry name" value="RmlC-like_jellyroll"/>
</dbReference>
<feature type="domain" description="(S)-ureidoglycine aminohydrolase cupin" evidence="1">
    <location>
        <begin position="46"/>
        <end position="112"/>
    </location>
</feature>
<dbReference type="Pfam" id="PF05899">
    <property type="entry name" value="Cupin_3"/>
    <property type="match status" value="1"/>
</dbReference>
<dbReference type="AlphaFoldDB" id="A0A934UTV9"/>
<evidence type="ECO:0000313" key="2">
    <source>
        <dbReference type="EMBL" id="MBK0417756.1"/>
    </source>
</evidence>
<evidence type="ECO:0000313" key="3">
    <source>
        <dbReference type="Proteomes" id="UP000608530"/>
    </source>
</evidence>
<dbReference type="InterPro" id="IPR008579">
    <property type="entry name" value="UGlyAH_Cupin_dom"/>
</dbReference>
<comment type="caution">
    <text evidence="2">The sequence shown here is derived from an EMBL/GenBank/DDBJ whole genome shotgun (WGS) entry which is preliminary data.</text>
</comment>
<evidence type="ECO:0000259" key="1">
    <source>
        <dbReference type="Pfam" id="PF05899"/>
    </source>
</evidence>
<dbReference type="PANTHER" id="PTHR40943">
    <property type="entry name" value="CYTOPLASMIC PROTEIN-RELATED"/>
    <property type="match status" value="1"/>
</dbReference>
<dbReference type="Proteomes" id="UP000608530">
    <property type="component" value="Unassembled WGS sequence"/>
</dbReference>
<name>A0A934UTV9_9MICO</name>
<reference evidence="2" key="1">
    <citation type="submission" date="2020-12" db="EMBL/GenBank/DDBJ databases">
        <title>Leucobacter sp. CAS1, isolated from Chromium sludge.</title>
        <authorList>
            <person name="Xu Z."/>
        </authorList>
    </citation>
    <scope>NUCLEOTIDE SEQUENCE</scope>
    <source>
        <strain evidence="2">CSA1</strain>
    </source>
</reference>
<organism evidence="2 3">
    <name type="scientific">Leucobacter chromiisoli</name>
    <dbReference type="NCBI Taxonomy" id="2796471"/>
    <lineage>
        <taxon>Bacteria</taxon>
        <taxon>Bacillati</taxon>
        <taxon>Actinomycetota</taxon>
        <taxon>Actinomycetes</taxon>
        <taxon>Micrococcales</taxon>
        <taxon>Microbacteriaceae</taxon>
        <taxon>Leucobacter</taxon>
    </lineage>
</organism>
<protein>
    <submittedName>
        <fullName evidence="2">Cupin domain-containing protein</fullName>
    </submittedName>
</protein>
<gene>
    <name evidence="2" type="ORF">JD276_01725</name>
</gene>
<keyword evidence="3" id="KW-1185">Reference proteome</keyword>
<dbReference type="PANTHER" id="PTHR40943:SF1">
    <property type="entry name" value="CYTOPLASMIC PROTEIN"/>
    <property type="match status" value="1"/>
</dbReference>
<dbReference type="EMBL" id="JAEHOH010000001">
    <property type="protein sequence ID" value="MBK0417756.1"/>
    <property type="molecule type" value="Genomic_DNA"/>
</dbReference>
<sequence>MLPEGSNAVVHGRGAIVSLEPVPAADVVSGHPRQGVIELGGIAGCEAGIWELRGGAVTDTEVDELFVVISGGAKIELLDAHHTVEVKAGDVMRLVAGTRTRWTVPDHIRKVYLSAVETVEPAESGAAESEPAAE</sequence>